<dbReference type="EMBL" id="RFFI01000147">
    <property type="protein sequence ID" value="RMI04587.1"/>
    <property type="molecule type" value="Genomic_DNA"/>
</dbReference>
<feature type="domain" description="3'-5' exonuclease C-terminal" evidence="1">
    <location>
        <begin position="2"/>
        <end position="88"/>
    </location>
</feature>
<protein>
    <submittedName>
        <fullName evidence="2">Ribonuclease D</fullName>
    </submittedName>
</protein>
<dbReference type="AlphaFoldDB" id="A0A3M2IRL1"/>
<reference evidence="2 3" key="1">
    <citation type="submission" date="2018-10" db="EMBL/GenBank/DDBJ databases">
        <title>Isolation, diversity and antifungal activity of actinobacteria from wheat.</title>
        <authorList>
            <person name="Han C."/>
        </authorList>
    </citation>
    <scope>NUCLEOTIDE SEQUENCE [LARGE SCALE GENOMIC DNA]</scope>
    <source>
        <strain evidence="2 3">NEAU-YY56</strain>
    </source>
</reference>
<feature type="non-terminal residue" evidence="2">
    <location>
        <position position="1"/>
    </location>
</feature>
<dbReference type="Gene3D" id="1.10.150.80">
    <property type="entry name" value="HRDC domain"/>
    <property type="match status" value="1"/>
</dbReference>
<organism evidence="2 3">
    <name type="scientific">Cellulomonas triticagri</name>
    <dbReference type="NCBI Taxonomy" id="2483352"/>
    <lineage>
        <taxon>Bacteria</taxon>
        <taxon>Bacillati</taxon>
        <taxon>Actinomycetota</taxon>
        <taxon>Actinomycetes</taxon>
        <taxon>Micrococcales</taxon>
        <taxon>Cellulomonadaceae</taxon>
        <taxon>Cellulomonas</taxon>
    </lineage>
</organism>
<comment type="caution">
    <text evidence="2">The sequence shown here is derived from an EMBL/GenBank/DDBJ whole genome shotgun (WGS) entry which is preliminary data.</text>
</comment>
<dbReference type="InterPro" id="IPR041605">
    <property type="entry name" value="Exo_C"/>
</dbReference>
<proteinExistence type="predicted"/>
<gene>
    <name evidence="2" type="ORF">EBM89_18410</name>
</gene>
<evidence type="ECO:0000259" key="1">
    <source>
        <dbReference type="Pfam" id="PF18305"/>
    </source>
</evidence>
<dbReference type="InterPro" id="IPR044876">
    <property type="entry name" value="HRDC_dom_sf"/>
</dbReference>
<dbReference type="Pfam" id="PF18305">
    <property type="entry name" value="DNA_pol_A_exoN"/>
    <property type="match status" value="1"/>
</dbReference>
<accession>A0A3M2IRL1</accession>
<evidence type="ECO:0000313" key="2">
    <source>
        <dbReference type="EMBL" id="RMI04587.1"/>
    </source>
</evidence>
<sequence length="90" mass="9574">DGPPPPRAWADRDPAAADRLTAARAVVAELSATHHVPAENLLQPDLLRRVCWAPPSPADAEHLAERLTAGGARPWQVALMAPRLAEAFAS</sequence>
<name>A0A3M2IRL1_9CELL</name>
<evidence type="ECO:0000313" key="3">
    <source>
        <dbReference type="Proteomes" id="UP000269289"/>
    </source>
</evidence>
<keyword evidence="3" id="KW-1185">Reference proteome</keyword>
<dbReference type="Proteomes" id="UP000269289">
    <property type="component" value="Unassembled WGS sequence"/>
</dbReference>